<dbReference type="RefSeq" id="WP_106874410.1">
    <property type="nucleotide sequence ID" value="NZ_CP027845.1"/>
</dbReference>
<feature type="transmembrane region" description="Helical" evidence="9">
    <location>
        <begin position="277"/>
        <end position="298"/>
    </location>
</feature>
<dbReference type="Gene3D" id="1.20.5.2700">
    <property type="match status" value="1"/>
</dbReference>
<feature type="transmembrane region" description="Helical" evidence="9">
    <location>
        <begin position="166"/>
        <end position="186"/>
    </location>
</feature>
<feature type="domain" description="NADH-Ubiquinone oxidoreductase (complex I) chain 5 N-terminal" evidence="11">
    <location>
        <begin position="67"/>
        <end position="112"/>
    </location>
</feature>
<evidence type="ECO:0000259" key="10">
    <source>
        <dbReference type="Pfam" id="PF00361"/>
    </source>
</evidence>
<dbReference type="Proteomes" id="UP000241762">
    <property type="component" value="Chromosome"/>
</dbReference>
<dbReference type="PANTHER" id="PTHR42829">
    <property type="entry name" value="NADH-UBIQUINONE OXIDOREDUCTASE CHAIN 5"/>
    <property type="match status" value="1"/>
</dbReference>
<dbReference type="PRINTS" id="PR01434">
    <property type="entry name" value="NADHDHGNASE5"/>
</dbReference>
<evidence type="ECO:0000256" key="3">
    <source>
        <dbReference type="ARBA" id="ARBA00022692"/>
    </source>
</evidence>
<feature type="transmembrane region" description="Helical" evidence="9">
    <location>
        <begin position="446"/>
        <end position="466"/>
    </location>
</feature>
<dbReference type="InterPro" id="IPR003945">
    <property type="entry name" value="NU5C-like"/>
</dbReference>
<evidence type="ECO:0000256" key="8">
    <source>
        <dbReference type="RuleBase" id="RU000320"/>
    </source>
</evidence>
<name>A0A2P1P8G3_9RICK</name>
<evidence type="ECO:0000256" key="1">
    <source>
        <dbReference type="ARBA" id="ARBA00004127"/>
    </source>
</evidence>
<feature type="transmembrane region" description="Helical" evidence="9">
    <location>
        <begin position="135"/>
        <end position="154"/>
    </location>
</feature>
<dbReference type="OrthoDB" id="9811798at2"/>
<dbReference type="GO" id="GO:0003954">
    <property type="term" value="F:NADH dehydrogenase activity"/>
    <property type="evidence" value="ECO:0007669"/>
    <property type="project" value="TreeGrafter"/>
</dbReference>
<feature type="transmembrane region" description="Helical" evidence="9">
    <location>
        <begin position="331"/>
        <end position="351"/>
    </location>
</feature>
<keyword evidence="5 9" id="KW-0472">Membrane</keyword>
<feature type="transmembrane region" description="Helical" evidence="9">
    <location>
        <begin position="490"/>
        <end position="509"/>
    </location>
</feature>
<comment type="subcellular location">
    <subcellularLocation>
        <location evidence="1">Endomembrane system</location>
        <topology evidence="1">Multi-pass membrane protein</topology>
    </subcellularLocation>
    <subcellularLocation>
        <location evidence="8">Membrane</location>
        <topology evidence="8">Multi-pass membrane protein</topology>
    </subcellularLocation>
</comment>
<feature type="transmembrane region" description="Helical" evidence="9">
    <location>
        <begin position="581"/>
        <end position="601"/>
    </location>
</feature>
<reference evidence="12 13" key="1">
    <citation type="submission" date="2018-03" db="EMBL/GenBank/DDBJ databases">
        <title>A gene transfer event suggests a long-term partnership between eustigmatophyte algae and a novel lineage of endosymbiotic bacteria.</title>
        <authorList>
            <person name="Yurchenko T."/>
            <person name="Sevcikova T."/>
            <person name="Pribyl P."/>
            <person name="El Karkouri K."/>
            <person name="Klimes V."/>
            <person name="Amaral R."/>
            <person name="Zbrankova V."/>
            <person name="Kim E."/>
            <person name="Raoult D."/>
            <person name="Santos L.M.A."/>
            <person name="Elias M."/>
        </authorList>
    </citation>
    <scope>NUCLEOTIDE SEQUENCE [LARGE SCALE GENOMIC DNA]</scope>
    <source>
        <strain evidence="12">CCALA 838</strain>
    </source>
</reference>
<feature type="transmembrane region" description="Helical" evidence="9">
    <location>
        <begin position="82"/>
        <end position="102"/>
    </location>
</feature>
<keyword evidence="4 9" id="KW-1133">Transmembrane helix</keyword>
<dbReference type="Pfam" id="PF00662">
    <property type="entry name" value="Proton_antipo_N"/>
    <property type="match status" value="1"/>
</dbReference>
<feature type="transmembrane region" description="Helical" evidence="9">
    <location>
        <begin position="371"/>
        <end position="394"/>
    </location>
</feature>
<dbReference type="PANTHER" id="PTHR42829:SF2">
    <property type="entry name" value="NADH-UBIQUINONE OXIDOREDUCTASE CHAIN 5"/>
    <property type="match status" value="1"/>
</dbReference>
<evidence type="ECO:0000259" key="11">
    <source>
        <dbReference type="Pfam" id="PF00662"/>
    </source>
</evidence>
<keyword evidence="13" id="KW-1185">Reference proteome</keyword>
<gene>
    <name evidence="12" type="ORF">phytr_6100</name>
</gene>
<feature type="transmembrane region" description="Helical" evidence="9">
    <location>
        <begin position="247"/>
        <end position="271"/>
    </location>
</feature>
<feature type="transmembrane region" description="Helical" evidence="9">
    <location>
        <begin position="406"/>
        <end position="425"/>
    </location>
</feature>
<feature type="transmembrane region" description="Helical" evidence="9">
    <location>
        <begin position="6"/>
        <end position="24"/>
    </location>
</feature>
<dbReference type="InterPro" id="IPR001516">
    <property type="entry name" value="Proton_antipo_N"/>
</dbReference>
<sequence length="603" mass="67113">MDIQIAYFAPLISGLICFIFQNSLSRKSVSYIASIIMVIAAGCSTSALLNSIDNHQTVYVNLGSWIKELGVNWAIHVDHLGFIMYFVVCVISAVVHIYSIGYMHDDPRFNLFISYLSFFTFCMLVLVSADNMLQMFFGWEGVGLCSYLLIGFWFEKPSANVASIKAFVVNRLADIALIGGMLIIYSQYNSLNFSDINPNKLIETKLIFGWNLLDVTCLLLCIGAMAKSAQIGLHVWLPDAMEGPTPVSALIHAATMVTAGIFLICKMHFLFDQSSSISIFIASIGAVTALMAGMIGMLATDIKKVIAYSTSSQLGFMFMACGLKAYHAAIFHLMCHAFYKAALFLAAGNVIHATSTQDLRFIGNLRDSMRITYLFFIVASLALVGLPPFAGFYSKELILNYAFENSLWIFIVAISAAFCTAVYSAKILKSIFTGEPNNHAHEASAVMWMPMIVLIFGASYLGYYGIHHMNITEYLKDNFVVNLISENENVPYIALSFSILGCLLGYIFVKQLNSDLKGNIIKNKFYFDEIYKVLIVKPVIELSEKACRFDINVIDKVGPQKAVDYVIYFSKKVSNCHSGYLFSYSFAMIFTLFLLTTYLMLGL</sequence>
<dbReference type="GO" id="GO:0015990">
    <property type="term" value="P:electron transport coupled proton transport"/>
    <property type="evidence" value="ECO:0007669"/>
    <property type="project" value="TreeGrafter"/>
</dbReference>
<accession>A0A2P1P8G3</accession>
<feature type="domain" description="NADH:quinone oxidoreductase/Mrp antiporter transmembrane" evidence="10">
    <location>
        <begin position="129"/>
        <end position="416"/>
    </location>
</feature>
<evidence type="ECO:0000256" key="5">
    <source>
        <dbReference type="ARBA" id="ARBA00023136"/>
    </source>
</evidence>
<evidence type="ECO:0000256" key="7">
    <source>
        <dbReference type="ARBA" id="ARBA00032795"/>
    </source>
</evidence>
<proteinExistence type="predicted"/>
<dbReference type="AlphaFoldDB" id="A0A2P1P8G3"/>
<dbReference type="GO" id="GO:0016020">
    <property type="term" value="C:membrane"/>
    <property type="evidence" value="ECO:0007669"/>
    <property type="project" value="UniProtKB-SubCell"/>
</dbReference>
<dbReference type="InterPro" id="IPR018393">
    <property type="entry name" value="NADHpl_OxRdtase_5_subgr"/>
</dbReference>
<feature type="transmembrane region" description="Helical" evidence="9">
    <location>
        <begin position="109"/>
        <end position="129"/>
    </location>
</feature>
<dbReference type="NCBIfam" id="NF005141">
    <property type="entry name" value="PRK06590.1"/>
    <property type="match status" value="1"/>
</dbReference>
<dbReference type="NCBIfam" id="TIGR01974">
    <property type="entry name" value="NDH_I_L"/>
    <property type="match status" value="1"/>
</dbReference>
<organism evidence="12 13">
    <name type="scientific">Candidatus Phycorickettsia trachydisci</name>
    <dbReference type="NCBI Taxonomy" id="2115978"/>
    <lineage>
        <taxon>Bacteria</taxon>
        <taxon>Pseudomonadati</taxon>
        <taxon>Pseudomonadota</taxon>
        <taxon>Alphaproteobacteria</taxon>
        <taxon>Rickettsiales</taxon>
        <taxon>Rickettsiaceae</taxon>
        <taxon>Candidatus Phycorickettsia</taxon>
    </lineage>
</organism>
<protein>
    <recommendedName>
        <fullName evidence="2">NADH-quinone oxidoreductase subunit L</fullName>
    </recommendedName>
    <alternativeName>
        <fullName evidence="6">NADH dehydrogenase I subunit L</fullName>
    </alternativeName>
    <alternativeName>
        <fullName evidence="7">NDH-1 subunit L</fullName>
    </alternativeName>
</protein>
<dbReference type="GO" id="GO:0012505">
    <property type="term" value="C:endomembrane system"/>
    <property type="evidence" value="ECO:0007669"/>
    <property type="project" value="UniProtKB-SubCell"/>
</dbReference>
<evidence type="ECO:0000313" key="13">
    <source>
        <dbReference type="Proteomes" id="UP000241762"/>
    </source>
</evidence>
<dbReference type="GO" id="GO:0042773">
    <property type="term" value="P:ATP synthesis coupled electron transport"/>
    <property type="evidence" value="ECO:0007669"/>
    <property type="project" value="InterPro"/>
</dbReference>
<feature type="transmembrane region" description="Helical" evidence="9">
    <location>
        <begin position="31"/>
        <end position="52"/>
    </location>
</feature>
<dbReference type="EMBL" id="CP027845">
    <property type="protein sequence ID" value="AVP87551.1"/>
    <property type="molecule type" value="Genomic_DNA"/>
</dbReference>
<dbReference type="InterPro" id="IPR001750">
    <property type="entry name" value="ND/Mrp_TM"/>
</dbReference>
<dbReference type="GO" id="GO:0008137">
    <property type="term" value="F:NADH dehydrogenase (ubiquinone) activity"/>
    <property type="evidence" value="ECO:0007669"/>
    <property type="project" value="InterPro"/>
</dbReference>
<evidence type="ECO:0000256" key="6">
    <source>
        <dbReference type="ARBA" id="ARBA00031571"/>
    </source>
</evidence>
<keyword evidence="3 8" id="KW-0812">Transmembrane</keyword>
<evidence type="ECO:0000256" key="4">
    <source>
        <dbReference type="ARBA" id="ARBA00022989"/>
    </source>
</evidence>
<evidence type="ECO:0000256" key="9">
    <source>
        <dbReference type="SAM" id="Phobius"/>
    </source>
</evidence>
<dbReference type="KEGG" id="ptc:phytr_6100"/>
<dbReference type="Pfam" id="PF00361">
    <property type="entry name" value="Proton_antipo_M"/>
    <property type="match status" value="1"/>
</dbReference>
<evidence type="ECO:0000256" key="2">
    <source>
        <dbReference type="ARBA" id="ARBA00019904"/>
    </source>
</evidence>
<evidence type="ECO:0000313" key="12">
    <source>
        <dbReference type="EMBL" id="AVP87551.1"/>
    </source>
</evidence>